<keyword evidence="2" id="KW-0732">Signal</keyword>
<feature type="region of interest" description="Disordered" evidence="1">
    <location>
        <begin position="53"/>
        <end position="87"/>
    </location>
</feature>
<dbReference type="EMBL" id="JALAYX010000005">
    <property type="protein sequence ID" value="MCJ8240352.1"/>
    <property type="molecule type" value="Genomic_DNA"/>
</dbReference>
<dbReference type="Proteomes" id="UP001522662">
    <property type="component" value="Unassembled WGS sequence"/>
</dbReference>
<protein>
    <submittedName>
        <fullName evidence="3">Uncharacterized protein</fullName>
    </submittedName>
</protein>
<keyword evidence="4" id="KW-1185">Reference proteome</keyword>
<organism evidence="3 4">
    <name type="scientific">Peteryoungia algae</name>
    <dbReference type="NCBI Taxonomy" id="2919917"/>
    <lineage>
        <taxon>Bacteria</taxon>
        <taxon>Pseudomonadati</taxon>
        <taxon>Pseudomonadota</taxon>
        <taxon>Alphaproteobacteria</taxon>
        <taxon>Hyphomicrobiales</taxon>
        <taxon>Rhizobiaceae</taxon>
        <taxon>Peteryoungia</taxon>
    </lineage>
</organism>
<geneLocation type="plasmid" evidence="3">
    <name>unnamed</name>
</geneLocation>
<reference evidence="3 4" key="1">
    <citation type="submission" date="2022-03" db="EMBL/GenBank/DDBJ databases">
        <title>Rhizobium SSM4.3 sp. nov., isolated from Sediment (Gouqi Island).</title>
        <authorList>
            <person name="Chen G."/>
        </authorList>
    </citation>
    <scope>NUCLEOTIDE SEQUENCE [LARGE SCALE GENOMIC DNA]</scope>
    <source>
        <strain evidence="3 4">SSM4.3</strain>
        <plasmid evidence="3">unnamed</plasmid>
    </source>
</reference>
<evidence type="ECO:0000313" key="4">
    <source>
        <dbReference type="Proteomes" id="UP001522662"/>
    </source>
</evidence>
<keyword evidence="3" id="KW-0614">Plasmid</keyword>
<proteinExistence type="predicted"/>
<sequence length="87" mass="8948">MILIIGVFLRTMPISALPASGSAADRMALAQWMATGTPNIELDAAMPELLPSVDPKMEDQAPANAGKANHSLSGSGLRPPEGSSAPH</sequence>
<comment type="caution">
    <text evidence="3">The sequence shown here is derived from an EMBL/GenBank/DDBJ whole genome shotgun (WGS) entry which is preliminary data.</text>
</comment>
<gene>
    <name evidence="3" type="ORF">MKJ03_18620</name>
</gene>
<dbReference type="RefSeq" id="WP_245137704.1">
    <property type="nucleotide sequence ID" value="NZ_CP128477.1"/>
</dbReference>
<evidence type="ECO:0000256" key="1">
    <source>
        <dbReference type="SAM" id="MobiDB-lite"/>
    </source>
</evidence>
<feature type="chain" id="PRO_5046939167" evidence="2">
    <location>
        <begin position="19"/>
        <end position="87"/>
    </location>
</feature>
<evidence type="ECO:0000313" key="3">
    <source>
        <dbReference type="EMBL" id="MCJ8240352.1"/>
    </source>
</evidence>
<feature type="signal peptide" evidence="2">
    <location>
        <begin position="1"/>
        <end position="18"/>
    </location>
</feature>
<accession>A0ABT0D4M1</accession>
<name>A0ABT0D4M1_9HYPH</name>
<evidence type="ECO:0000256" key="2">
    <source>
        <dbReference type="SAM" id="SignalP"/>
    </source>
</evidence>